<reference evidence="7 8" key="1">
    <citation type="submission" date="2016-04" db="EMBL/GenBank/DDBJ databases">
        <title>Complete genome sequence of the haloalkaliphilic hydrocarbon-degrading bacterium Dietzia psychralcaliphila ILA-1T, isolated from a drain of a fish product-processing plant.</title>
        <authorList>
            <person name="Zhao J."/>
            <person name="Hu B."/>
            <person name="Geng S."/>
            <person name="Nie Y."/>
            <person name="Tang Y."/>
        </authorList>
    </citation>
    <scope>NUCLEOTIDE SEQUENCE [LARGE SCALE GENOMIC DNA]</scope>
    <source>
        <strain evidence="7 8">ILA-1</strain>
    </source>
</reference>
<protein>
    <recommendedName>
        <fullName evidence="6">Mechanosensitive ion channel MscS domain-containing protein</fullName>
    </recommendedName>
</protein>
<evidence type="ECO:0000256" key="5">
    <source>
        <dbReference type="SAM" id="Phobius"/>
    </source>
</evidence>
<keyword evidence="4 5" id="KW-0472">Membrane</keyword>
<feature type="transmembrane region" description="Helical" evidence="5">
    <location>
        <begin position="20"/>
        <end position="46"/>
    </location>
</feature>
<dbReference type="InterPro" id="IPR006685">
    <property type="entry name" value="MscS_channel_2nd"/>
</dbReference>
<feature type="transmembrane region" description="Helical" evidence="5">
    <location>
        <begin position="73"/>
        <end position="90"/>
    </location>
</feature>
<accession>A0AAD0JNW3</accession>
<dbReference type="RefSeq" id="WP_107748634.1">
    <property type="nucleotide sequence ID" value="NZ_CP015453.1"/>
</dbReference>
<keyword evidence="3 5" id="KW-1133">Transmembrane helix</keyword>
<dbReference type="PANTHER" id="PTHR30566">
    <property type="entry name" value="YNAI-RELATED MECHANOSENSITIVE ION CHANNEL"/>
    <property type="match status" value="1"/>
</dbReference>
<evidence type="ECO:0000256" key="4">
    <source>
        <dbReference type="ARBA" id="ARBA00023136"/>
    </source>
</evidence>
<evidence type="ECO:0000313" key="7">
    <source>
        <dbReference type="EMBL" id="AWH94833.1"/>
    </source>
</evidence>
<keyword evidence="8" id="KW-1185">Reference proteome</keyword>
<comment type="subcellular location">
    <subcellularLocation>
        <location evidence="1">Membrane</location>
    </subcellularLocation>
</comment>
<keyword evidence="2 5" id="KW-0812">Transmembrane</keyword>
<dbReference type="SUPFAM" id="SSF50182">
    <property type="entry name" value="Sm-like ribonucleoproteins"/>
    <property type="match status" value="1"/>
</dbReference>
<evidence type="ECO:0000256" key="1">
    <source>
        <dbReference type="ARBA" id="ARBA00004370"/>
    </source>
</evidence>
<feature type="transmembrane region" description="Helical" evidence="5">
    <location>
        <begin position="96"/>
        <end position="125"/>
    </location>
</feature>
<evidence type="ECO:0000256" key="2">
    <source>
        <dbReference type="ARBA" id="ARBA00022692"/>
    </source>
</evidence>
<dbReference type="PANTHER" id="PTHR30566:SF5">
    <property type="entry name" value="MECHANOSENSITIVE ION CHANNEL PROTEIN 1, MITOCHONDRIAL-RELATED"/>
    <property type="match status" value="1"/>
</dbReference>
<dbReference type="AlphaFoldDB" id="A0AAD0JNW3"/>
<dbReference type="KEGG" id="dpc:A6048_04225"/>
<name>A0AAD0JNW3_9ACTN</name>
<proteinExistence type="predicted"/>
<dbReference type="Pfam" id="PF00924">
    <property type="entry name" value="MS_channel_2nd"/>
    <property type="match status" value="1"/>
</dbReference>
<sequence length="339" mass="36534">MVDTVVGFLSSDEPLRLFGVTMVGVSGRTVLKVLLSALLLVVLSLFNSVSRTVMRTVTGPAGSASRFWTKQGLQLLTAVAAVLGLFSIWVTPGTDLTVGIGLVTAGLAFALQKVIASLAGYFVILRGRVFAVGDRIAVGEVRGDVMSLGFLRTTVMEMGAPSSMTGSETGNWVPSRQFTGRVVTVSNGVIFDKAVFNYTRGFPFLWEEISVNLPFDVDLRAVDELFHTCADRHTRQLSDEAMTSMQRMSRVYAVDVREFGPQVFVSLQEDWILVTVRFVVGSHGARAVKDAISRDLVAGMTEFGITPASVVYDIRAVGGTAPGRDEPGDVPDTSRGRDL</sequence>
<dbReference type="GO" id="GO:0055085">
    <property type="term" value="P:transmembrane transport"/>
    <property type="evidence" value="ECO:0007669"/>
    <property type="project" value="InterPro"/>
</dbReference>
<feature type="domain" description="Mechanosensitive ion channel MscS" evidence="6">
    <location>
        <begin position="114"/>
        <end position="157"/>
    </location>
</feature>
<dbReference type="InterPro" id="IPR010920">
    <property type="entry name" value="LSM_dom_sf"/>
</dbReference>
<dbReference type="EMBL" id="CP015453">
    <property type="protein sequence ID" value="AWH94833.1"/>
    <property type="molecule type" value="Genomic_DNA"/>
</dbReference>
<dbReference type="Proteomes" id="UP000244903">
    <property type="component" value="Chromosome"/>
</dbReference>
<dbReference type="GO" id="GO:0016020">
    <property type="term" value="C:membrane"/>
    <property type="evidence" value="ECO:0007669"/>
    <property type="project" value="UniProtKB-SubCell"/>
</dbReference>
<evidence type="ECO:0000256" key="3">
    <source>
        <dbReference type="ARBA" id="ARBA00022989"/>
    </source>
</evidence>
<gene>
    <name evidence="7" type="ORF">A6048_04225</name>
</gene>
<evidence type="ECO:0000313" key="8">
    <source>
        <dbReference type="Proteomes" id="UP000244903"/>
    </source>
</evidence>
<evidence type="ECO:0000259" key="6">
    <source>
        <dbReference type="Pfam" id="PF00924"/>
    </source>
</evidence>
<dbReference type="InterPro" id="IPR023408">
    <property type="entry name" value="MscS_beta-dom_sf"/>
</dbReference>
<dbReference type="Gene3D" id="2.30.30.60">
    <property type="match status" value="1"/>
</dbReference>
<organism evidence="7 8">
    <name type="scientific">Dietzia psychralcaliphila</name>
    <dbReference type="NCBI Taxonomy" id="139021"/>
    <lineage>
        <taxon>Bacteria</taxon>
        <taxon>Bacillati</taxon>
        <taxon>Actinomycetota</taxon>
        <taxon>Actinomycetes</taxon>
        <taxon>Mycobacteriales</taxon>
        <taxon>Dietziaceae</taxon>
        <taxon>Dietzia</taxon>
    </lineage>
</organism>